<dbReference type="SUPFAM" id="SSF159234">
    <property type="entry name" value="FomD-like"/>
    <property type="match status" value="1"/>
</dbReference>
<dbReference type="PANTHER" id="PTHR41271:SF1">
    <property type="entry name" value="DUF402 DOMAIN-CONTAINING PROTEIN"/>
    <property type="match status" value="1"/>
</dbReference>
<dbReference type="AlphaFoldDB" id="A0A0M0GNY1"/>
<evidence type="ECO:0000259" key="1">
    <source>
        <dbReference type="Pfam" id="PF04167"/>
    </source>
</evidence>
<organism evidence="2 3">
    <name type="scientific">Rossellomorea marisflavi</name>
    <dbReference type="NCBI Taxonomy" id="189381"/>
    <lineage>
        <taxon>Bacteria</taxon>
        <taxon>Bacillati</taxon>
        <taxon>Bacillota</taxon>
        <taxon>Bacilli</taxon>
        <taxon>Bacillales</taxon>
        <taxon>Bacillaceae</taxon>
        <taxon>Rossellomorea</taxon>
    </lineage>
</organism>
<reference evidence="3" key="1">
    <citation type="submission" date="2015-07" db="EMBL/GenBank/DDBJ databases">
        <title>Fjat-14235 jcm11544.</title>
        <authorList>
            <person name="Liu B."/>
            <person name="Wang J."/>
            <person name="Zhu Y."/>
            <person name="Liu G."/>
            <person name="Chen Q."/>
            <person name="Chen Z."/>
            <person name="Lan J."/>
            <person name="Che J."/>
            <person name="Ge C."/>
            <person name="Shi H."/>
            <person name="Pan Z."/>
            <person name="Liu X."/>
        </authorList>
    </citation>
    <scope>NUCLEOTIDE SEQUENCE [LARGE SCALE GENOMIC DNA]</scope>
    <source>
        <strain evidence="3">JCM 11544</strain>
    </source>
</reference>
<sequence>MKRKFGDRRGWKRVLTKRYGMTSVKREGFEGDITLVEMKEVGEPLWKSYGERRVCLVDNGYQWLQHFPSHGAYTLTTMFNGEGEIVQWYIDICRGTGQEDGVPWMDDLYLDLVVLPTGEREILDADELDDAMESGIIDKDVYDQAWIVLKKIEDAVILGQFSLLKQAVEDRVRLSAYLKDNNC</sequence>
<dbReference type="STRING" id="189381.GCA_900166615_03742"/>
<feature type="domain" description="DUF402" evidence="1">
    <location>
        <begin position="62"/>
        <end position="156"/>
    </location>
</feature>
<keyword evidence="3" id="KW-1185">Reference proteome</keyword>
<dbReference type="InterPro" id="IPR035930">
    <property type="entry name" value="FomD-like_sf"/>
</dbReference>
<name>A0A0M0GNY1_9BACI</name>
<dbReference type="PANTHER" id="PTHR41271">
    <property type="entry name" value="DUF402 DOMAIN-CONTAINING PROTEIN"/>
    <property type="match status" value="1"/>
</dbReference>
<protein>
    <recommendedName>
        <fullName evidence="1">DUF402 domain-containing protein</fullName>
    </recommendedName>
</protein>
<dbReference type="Pfam" id="PF04167">
    <property type="entry name" value="DUF402"/>
    <property type="match status" value="1"/>
</dbReference>
<dbReference type="EMBL" id="LGUE01000001">
    <property type="protein sequence ID" value="KON91468.1"/>
    <property type="molecule type" value="Genomic_DNA"/>
</dbReference>
<gene>
    <name evidence="2" type="ORF">AF331_02810</name>
</gene>
<dbReference type="PATRIC" id="fig|189381.12.peg.652"/>
<comment type="caution">
    <text evidence="2">The sequence shown here is derived from an EMBL/GenBank/DDBJ whole genome shotgun (WGS) entry which is preliminary data.</text>
</comment>
<dbReference type="Gene3D" id="2.40.380.10">
    <property type="entry name" value="FomD-like"/>
    <property type="match status" value="1"/>
</dbReference>
<dbReference type="Proteomes" id="UP000037405">
    <property type="component" value="Unassembled WGS sequence"/>
</dbReference>
<proteinExistence type="predicted"/>
<accession>A0A0M0GNY1</accession>
<evidence type="ECO:0000313" key="2">
    <source>
        <dbReference type="EMBL" id="KON91468.1"/>
    </source>
</evidence>
<dbReference type="InterPro" id="IPR007295">
    <property type="entry name" value="DUF402"/>
</dbReference>
<evidence type="ECO:0000313" key="3">
    <source>
        <dbReference type="Proteomes" id="UP000037405"/>
    </source>
</evidence>
<dbReference type="RefSeq" id="WP_053426663.1">
    <property type="nucleotide sequence ID" value="NZ_JBNKIO010000003.1"/>
</dbReference>
<dbReference type="OrthoDB" id="2002222at2"/>